<feature type="binding site" evidence="3">
    <location>
        <position position="101"/>
    </location>
    <ligand>
        <name>a divalent metal cation</name>
        <dbReference type="ChEBI" id="CHEBI:60240"/>
        <label>1</label>
    </ligand>
</feature>
<keyword evidence="5" id="KW-1185">Reference proteome</keyword>
<dbReference type="AlphaFoldDB" id="A0A0R3WLE8"/>
<dbReference type="EMBL" id="UYWX01000383">
    <property type="protein sequence ID" value="VDM18231.1"/>
    <property type="molecule type" value="Genomic_DNA"/>
</dbReference>
<dbReference type="SUPFAM" id="SSF102705">
    <property type="entry name" value="NIF3 (NGG1p interacting factor 3)-like"/>
    <property type="match status" value="1"/>
</dbReference>
<dbReference type="GO" id="GO:0046872">
    <property type="term" value="F:metal ion binding"/>
    <property type="evidence" value="ECO:0007669"/>
    <property type="project" value="UniProtKB-KW"/>
</dbReference>
<dbReference type="PANTHER" id="PTHR13799:SF13">
    <property type="entry name" value="NIF3-LIKE PROTEIN 1"/>
    <property type="match status" value="1"/>
</dbReference>
<feature type="binding site" evidence="3">
    <location>
        <position position="330"/>
    </location>
    <ligand>
        <name>a divalent metal cation</name>
        <dbReference type="ChEBI" id="CHEBI:60240"/>
        <label>1</label>
    </ligand>
</feature>
<dbReference type="GO" id="GO:0005739">
    <property type="term" value="C:mitochondrion"/>
    <property type="evidence" value="ECO:0007669"/>
    <property type="project" value="TreeGrafter"/>
</dbReference>
<dbReference type="FunFam" id="3.40.1390.30:FF:000001">
    <property type="entry name" value="GTP cyclohydrolase 1 type 2"/>
    <property type="match status" value="1"/>
</dbReference>
<evidence type="ECO:0000256" key="2">
    <source>
        <dbReference type="ARBA" id="ARBA00019069"/>
    </source>
</evidence>
<proteinExistence type="inferred from homology"/>
<dbReference type="PIRSF" id="PIRSF037489">
    <property type="entry name" value="UCP037489_NIF3_YqfO"/>
    <property type="match status" value="1"/>
</dbReference>
<comment type="similarity">
    <text evidence="1">Belongs to the GTP cyclohydrolase I type 2/NIF3 family.</text>
</comment>
<dbReference type="InterPro" id="IPR036069">
    <property type="entry name" value="DUF34/NIF3_sf"/>
</dbReference>
<dbReference type="WBParaSite" id="TTAC_0000158601-mRNA-1">
    <property type="protein sequence ID" value="TTAC_0000158601-mRNA-1"/>
    <property type="gene ID" value="TTAC_0000158601"/>
</dbReference>
<sequence>MQHHTQNCKKLGTTIRSYPISAGFQGRHTSAIEFKMEFAKLAKRLDQVFKLPLAESWDNVGLLIHPSTSTSVSRICLTNDLTESVLSEVVHTGANFVIAYHPPIFRPLKRLTQGTSKERIVIKCIENKIAVYSPHTALDAVSGGLNDWLLSPFDVLCKIPIKGNNLVSRPPVLTTRHNCKFQEYCIRNNIAPINCDIASSDGRLAEAVVGGDASEFHDAEIGGAITFLPEEGTGRIGLLKEGYTITDVIKSYKTLLNTNILKVALGHGKTFDSPVTAIAVCAGSGGSLFSQEPMAQVADLLVTGEASHHEQLEAVARGATIITAGHSVSERSYLPQCLRPWLEREFAPTHVPIDIATTDVEPGVYVLPSDPTHSFVHHN</sequence>
<organism evidence="6">
    <name type="scientific">Hydatigena taeniaeformis</name>
    <name type="common">Feline tapeworm</name>
    <name type="synonym">Taenia taeniaeformis</name>
    <dbReference type="NCBI Taxonomy" id="6205"/>
    <lineage>
        <taxon>Eukaryota</taxon>
        <taxon>Metazoa</taxon>
        <taxon>Spiralia</taxon>
        <taxon>Lophotrochozoa</taxon>
        <taxon>Platyhelminthes</taxon>
        <taxon>Cestoda</taxon>
        <taxon>Eucestoda</taxon>
        <taxon>Cyclophyllidea</taxon>
        <taxon>Taeniidae</taxon>
        <taxon>Hydatigera</taxon>
    </lineage>
</organism>
<dbReference type="InterPro" id="IPR002678">
    <property type="entry name" value="DUF34/NIF3"/>
</dbReference>
<dbReference type="NCBIfam" id="TIGR00486">
    <property type="entry name" value="YbgI_SA1388"/>
    <property type="match status" value="1"/>
</dbReference>
<evidence type="ECO:0000313" key="5">
    <source>
        <dbReference type="Proteomes" id="UP000274429"/>
    </source>
</evidence>
<feature type="binding site" evidence="3">
    <location>
        <position position="139"/>
    </location>
    <ligand>
        <name>a divalent metal cation</name>
        <dbReference type="ChEBI" id="CHEBI:60240"/>
        <label>1</label>
    </ligand>
</feature>
<keyword evidence="3" id="KW-0479">Metal-binding</keyword>
<dbReference type="Pfam" id="PF01784">
    <property type="entry name" value="DUF34_NIF3"/>
    <property type="match status" value="1"/>
</dbReference>
<evidence type="ECO:0000256" key="1">
    <source>
        <dbReference type="ARBA" id="ARBA00006964"/>
    </source>
</evidence>
<accession>A0A0R3WLE8</accession>
<feature type="binding site" evidence="3">
    <location>
        <position position="326"/>
    </location>
    <ligand>
        <name>a divalent metal cation</name>
        <dbReference type="ChEBI" id="CHEBI:60240"/>
        <label>1</label>
    </ligand>
</feature>
<dbReference type="STRING" id="6205.A0A0R3WLE8"/>
<protein>
    <recommendedName>
        <fullName evidence="2">NIF3-like protein 1</fullName>
    </recommendedName>
</protein>
<gene>
    <name evidence="4" type="ORF">TTAC_LOCUS1573</name>
</gene>
<name>A0A0R3WLE8_HYDTA</name>
<dbReference type="Proteomes" id="UP000274429">
    <property type="component" value="Unassembled WGS sequence"/>
</dbReference>
<reference evidence="4 5" key="2">
    <citation type="submission" date="2018-11" db="EMBL/GenBank/DDBJ databases">
        <authorList>
            <consortium name="Pathogen Informatics"/>
        </authorList>
    </citation>
    <scope>NUCLEOTIDE SEQUENCE [LARGE SCALE GENOMIC DNA]</scope>
</reference>
<evidence type="ECO:0000256" key="3">
    <source>
        <dbReference type="PIRSR" id="PIRSR602678-1"/>
    </source>
</evidence>
<dbReference type="InterPro" id="IPR017221">
    <property type="entry name" value="DUF34/NIF3_bac"/>
</dbReference>
<evidence type="ECO:0000313" key="6">
    <source>
        <dbReference type="WBParaSite" id="TTAC_0000158601-mRNA-1"/>
    </source>
</evidence>
<dbReference type="Gene3D" id="3.40.1390.30">
    <property type="entry name" value="NIF3 (NGG1p interacting factor 3)-like"/>
    <property type="match status" value="2"/>
</dbReference>
<dbReference type="OrthoDB" id="3345469at2759"/>
<reference evidence="6" key="1">
    <citation type="submission" date="2017-02" db="UniProtKB">
        <authorList>
            <consortium name="WormBaseParasite"/>
        </authorList>
    </citation>
    <scope>IDENTIFICATION</scope>
</reference>
<evidence type="ECO:0000313" key="4">
    <source>
        <dbReference type="EMBL" id="VDM18231.1"/>
    </source>
</evidence>
<dbReference type="PANTHER" id="PTHR13799">
    <property type="entry name" value="NGG1 INTERACTING FACTOR 3"/>
    <property type="match status" value="1"/>
</dbReference>